<organism evidence="2 3">
    <name type="scientific">Trichocladium antarcticum</name>
    <dbReference type="NCBI Taxonomy" id="1450529"/>
    <lineage>
        <taxon>Eukaryota</taxon>
        <taxon>Fungi</taxon>
        <taxon>Dikarya</taxon>
        <taxon>Ascomycota</taxon>
        <taxon>Pezizomycotina</taxon>
        <taxon>Sordariomycetes</taxon>
        <taxon>Sordariomycetidae</taxon>
        <taxon>Sordariales</taxon>
        <taxon>Chaetomiaceae</taxon>
        <taxon>Trichocladium</taxon>
    </lineage>
</organism>
<dbReference type="EMBL" id="MU853422">
    <property type="protein sequence ID" value="KAK4131730.1"/>
    <property type="molecule type" value="Genomic_DNA"/>
</dbReference>
<gene>
    <name evidence="2" type="ORF">BT67DRAFT_149428</name>
</gene>
<sequence>MGLSSAATWTALCFKCANQCVPADARLPQTPILTPKGKFKLDKHWLGRKLERSAGTCRPAAQSRPRRCEGPGEAGACRGSYQWDPGAREGTEPVSHESPAHQQLVSAKCCNGSFGGDASGHSRRCITSILTPTCSASLSW</sequence>
<feature type="compositionally biased region" description="Basic and acidic residues" evidence="1">
    <location>
        <begin position="86"/>
        <end position="99"/>
    </location>
</feature>
<reference evidence="2" key="2">
    <citation type="submission" date="2023-05" db="EMBL/GenBank/DDBJ databases">
        <authorList>
            <consortium name="Lawrence Berkeley National Laboratory"/>
            <person name="Steindorff A."/>
            <person name="Hensen N."/>
            <person name="Bonometti L."/>
            <person name="Westerberg I."/>
            <person name="Brannstrom I.O."/>
            <person name="Guillou S."/>
            <person name="Cros-Aarteil S."/>
            <person name="Calhoun S."/>
            <person name="Haridas S."/>
            <person name="Kuo A."/>
            <person name="Mondo S."/>
            <person name="Pangilinan J."/>
            <person name="Riley R."/>
            <person name="Labutti K."/>
            <person name="Andreopoulos B."/>
            <person name="Lipzen A."/>
            <person name="Chen C."/>
            <person name="Yanf M."/>
            <person name="Daum C."/>
            <person name="Ng V."/>
            <person name="Clum A."/>
            <person name="Ohm R."/>
            <person name="Martin F."/>
            <person name="Silar P."/>
            <person name="Natvig D."/>
            <person name="Lalanne C."/>
            <person name="Gautier V."/>
            <person name="Ament-Velasquez S.L."/>
            <person name="Kruys A."/>
            <person name="Hutchinson M.I."/>
            <person name="Powell A.J."/>
            <person name="Barry K."/>
            <person name="Miller A.N."/>
            <person name="Grigoriev I.V."/>
            <person name="Debuchy R."/>
            <person name="Gladieux P."/>
            <person name="Thoren M.H."/>
            <person name="Johannesson H."/>
        </authorList>
    </citation>
    <scope>NUCLEOTIDE SEQUENCE</scope>
    <source>
        <strain evidence="2">CBS 123565</strain>
    </source>
</reference>
<feature type="region of interest" description="Disordered" evidence="1">
    <location>
        <begin position="56"/>
        <end position="99"/>
    </location>
</feature>
<comment type="caution">
    <text evidence="2">The sequence shown here is derived from an EMBL/GenBank/DDBJ whole genome shotgun (WGS) entry which is preliminary data.</text>
</comment>
<evidence type="ECO:0000256" key="1">
    <source>
        <dbReference type="SAM" id="MobiDB-lite"/>
    </source>
</evidence>
<dbReference type="Proteomes" id="UP001304895">
    <property type="component" value="Unassembled WGS sequence"/>
</dbReference>
<dbReference type="AlphaFoldDB" id="A0AAN6UF18"/>
<keyword evidence="3" id="KW-1185">Reference proteome</keyword>
<evidence type="ECO:0000313" key="3">
    <source>
        <dbReference type="Proteomes" id="UP001304895"/>
    </source>
</evidence>
<reference evidence="2" key="1">
    <citation type="journal article" date="2023" name="Mol. Phylogenet. Evol.">
        <title>Genome-scale phylogeny and comparative genomics of the fungal order Sordariales.</title>
        <authorList>
            <person name="Hensen N."/>
            <person name="Bonometti L."/>
            <person name="Westerberg I."/>
            <person name="Brannstrom I.O."/>
            <person name="Guillou S."/>
            <person name="Cros-Aarteil S."/>
            <person name="Calhoun S."/>
            <person name="Haridas S."/>
            <person name="Kuo A."/>
            <person name="Mondo S."/>
            <person name="Pangilinan J."/>
            <person name="Riley R."/>
            <person name="LaButti K."/>
            <person name="Andreopoulos B."/>
            <person name="Lipzen A."/>
            <person name="Chen C."/>
            <person name="Yan M."/>
            <person name="Daum C."/>
            <person name="Ng V."/>
            <person name="Clum A."/>
            <person name="Steindorff A."/>
            <person name="Ohm R.A."/>
            <person name="Martin F."/>
            <person name="Silar P."/>
            <person name="Natvig D.O."/>
            <person name="Lalanne C."/>
            <person name="Gautier V."/>
            <person name="Ament-Velasquez S.L."/>
            <person name="Kruys A."/>
            <person name="Hutchinson M.I."/>
            <person name="Powell A.J."/>
            <person name="Barry K."/>
            <person name="Miller A.N."/>
            <person name="Grigoriev I.V."/>
            <person name="Debuchy R."/>
            <person name="Gladieux P."/>
            <person name="Hiltunen Thoren M."/>
            <person name="Johannesson H."/>
        </authorList>
    </citation>
    <scope>NUCLEOTIDE SEQUENCE</scope>
    <source>
        <strain evidence="2">CBS 123565</strain>
    </source>
</reference>
<name>A0AAN6UF18_9PEZI</name>
<proteinExistence type="predicted"/>
<protein>
    <submittedName>
        <fullName evidence="2">Uncharacterized protein</fullName>
    </submittedName>
</protein>
<accession>A0AAN6UF18</accession>
<evidence type="ECO:0000313" key="2">
    <source>
        <dbReference type="EMBL" id="KAK4131730.1"/>
    </source>
</evidence>